<sequence>MIPQKILQKINNNHVIIDFEKQTVEVRDEEYSIDDLLEATGTLLPIYLTSILIYKLG</sequence>
<dbReference type="EMBL" id="BMHE01000031">
    <property type="protein sequence ID" value="GFZ96394.1"/>
    <property type="molecule type" value="Genomic_DNA"/>
</dbReference>
<protein>
    <submittedName>
        <fullName evidence="1">Uncharacterized protein</fullName>
    </submittedName>
</protein>
<keyword evidence="2" id="KW-1185">Reference proteome</keyword>
<dbReference type="Proteomes" id="UP000615455">
    <property type="component" value="Unassembled WGS sequence"/>
</dbReference>
<accession>A0ABQ1F1P0</accession>
<dbReference type="RefSeq" id="WP_189015922.1">
    <property type="nucleotide sequence ID" value="NZ_BMHE01000031.1"/>
</dbReference>
<gene>
    <name evidence="1" type="ORF">GCM10008018_48440</name>
</gene>
<reference evidence="2" key="1">
    <citation type="journal article" date="2019" name="Int. J. Syst. Evol. Microbiol.">
        <title>The Global Catalogue of Microorganisms (GCM) 10K type strain sequencing project: providing services to taxonomists for standard genome sequencing and annotation.</title>
        <authorList>
            <consortium name="The Broad Institute Genomics Platform"/>
            <consortium name="The Broad Institute Genome Sequencing Center for Infectious Disease"/>
            <person name="Wu L."/>
            <person name="Ma J."/>
        </authorList>
    </citation>
    <scope>NUCLEOTIDE SEQUENCE [LARGE SCALE GENOMIC DNA]</scope>
    <source>
        <strain evidence="2">CGMCC 1.15043</strain>
    </source>
</reference>
<evidence type="ECO:0000313" key="1">
    <source>
        <dbReference type="EMBL" id="GFZ96394.1"/>
    </source>
</evidence>
<comment type="caution">
    <text evidence="1">The sequence shown here is derived from an EMBL/GenBank/DDBJ whole genome shotgun (WGS) entry which is preliminary data.</text>
</comment>
<evidence type="ECO:0000313" key="2">
    <source>
        <dbReference type="Proteomes" id="UP000615455"/>
    </source>
</evidence>
<name>A0ABQ1F1P0_9BACL</name>
<proteinExistence type="predicted"/>
<organism evidence="1 2">
    <name type="scientific">Paenibacillus marchantiophytorum</name>
    <dbReference type="NCBI Taxonomy" id="1619310"/>
    <lineage>
        <taxon>Bacteria</taxon>
        <taxon>Bacillati</taxon>
        <taxon>Bacillota</taxon>
        <taxon>Bacilli</taxon>
        <taxon>Bacillales</taxon>
        <taxon>Paenibacillaceae</taxon>
        <taxon>Paenibacillus</taxon>
    </lineage>
</organism>